<organism evidence="1 2">
    <name type="scientific">Clonorchis sinensis</name>
    <name type="common">Chinese liver fluke</name>
    <dbReference type="NCBI Taxonomy" id="79923"/>
    <lineage>
        <taxon>Eukaryota</taxon>
        <taxon>Metazoa</taxon>
        <taxon>Spiralia</taxon>
        <taxon>Lophotrochozoa</taxon>
        <taxon>Platyhelminthes</taxon>
        <taxon>Trematoda</taxon>
        <taxon>Digenea</taxon>
        <taxon>Opisthorchiida</taxon>
        <taxon>Opisthorchiata</taxon>
        <taxon>Opisthorchiidae</taxon>
        <taxon>Clonorchis</taxon>
    </lineage>
</organism>
<dbReference type="EMBL" id="DF143919">
    <property type="protein sequence ID" value="GAA54746.1"/>
    <property type="molecule type" value="Genomic_DNA"/>
</dbReference>
<name>G7YP65_CLOSI</name>
<gene>
    <name evidence="1" type="ORF">CLF_105278</name>
</gene>
<dbReference type="PANTHER" id="PTHR33053">
    <property type="entry name" value="PROTEIN, PUTATIVE-RELATED"/>
    <property type="match status" value="1"/>
</dbReference>
<keyword evidence="2" id="KW-1185">Reference proteome</keyword>
<evidence type="ECO:0000313" key="1">
    <source>
        <dbReference type="EMBL" id="GAA54746.1"/>
    </source>
</evidence>
<dbReference type="PANTHER" id="PTHR33053:SF9">
    <property type="entry name" value="AGAP000105-PA"/>
    <property type="match status" value="1"/>
</dbReference>
<evidence type="ECO:0000313" key="2">
    <source>
        <dbReference type="Proteomes" id="UP000008909"/>
    </source>
</evidence>
<reference key="2">
    <citation type="submission" date="2011-10" db="EMBL/GenBank/DDBJ databases">
        <title>The genome and transcriptome sequence of Clonorchis sinensis provide insights into the carcinogenic liver fluke.</title>
        <authorList>
            <person name="Wang X."/>
            <person name="Huang Y."/>
            <person name="Chen W."/>
            <person name="Liu H."/>
            <person name="Guo L."/>
            <person name="Chen Y."/>
            <person name="Luo F."/>
            <person name="Zhou W."/>
            <person name="Sun J."/>
            <person name="Mao Q."/>
            <person name="Liang P."/>
            <person name="Zhou C."/>
            <person name="Tian Y."/>
            <person name="Men J."/>
            <person name="Lv X."/>
            <person name="Huang L."/>
            <person name="Zhou J."/>
            <person name="Hu Y."/>
            <person name="Li R."/>
            <person name="Zhang F."/>
            <person name="Lei H."/>
            <person name="Li X."/>
            <person name="Hu X."/>
            <person name="Liang C."/>
            <person name="Xu J."/>
            <person name="Wu Z."/>
            <person name="Yu X."/>
        </authorList>
    </citation>
    <scope>NUCLEOTIDE SEQUENCE</scope>
    <source>
        <strain>Henan</strain>
    </source>
</reference>
<reference evidence="1" key="1">
    <citation type="journal article" date="2011" name="Genome Biol.">
        <title>The draft genome of the carcinogenic human liver fluke Clonorchis sinensis.</title>
        <authorList>
            <person name="Wang X."/>
            <person name="Chen W."/>
            <person name="Huang Y."/>
            <person name="Sun J."/>
            <person name="Men J."/>
            <person name="Liu H."/>
            <person name="Luo F."/>
            <person name="Guo L."/>
            <person name="Lv X."/>
            <person name="Deng C."/>
            <person name="Zhou C."/>
            <person name="Fan Y."/>
            <person name="Li X."/>
            <person name="Huang L."/>
            <person name="Hu Y."/>
            <person name="Liang C."/>
            <person name="Hu X."/>
            <person name="Xu J."/>
            <person name="Yu X."/>
        </authorList>
    </citation>
    <scope>NUCLEOTIDE SEQUENCE [LARGE SCALE GENOMIC DNA]</scope>
    <source>
        <strain evidence="1">Henan</strain>
    </source>
</reference>
<sequence length="315" mass="35204">MYRRSLVSANHKMSSWGSSKINVSCHSTFVNITVISCKDRVLVVQSLQLPQFRSPIIWGSGVGSCALEAAADKLVTRTAMKTPRRCFVQKKAGETYIHLRLKAGLMWQLREIHTGVIHIDIQMKVDGIRANNCSYTQLWPILFRIISPFIGQSFVIGIYCGKNKPTDVQQFVSDTVTDLTDVLVNGVSGVYHIHTVRPSCIVCDSNARAFLKQMYQSTALDVGVISVSDAPAVPGDAPMICGTYVLFPYGHRNPTSSSTHIQHFQPLVIQNHVARSRFSDATTEKFPGTNIRPIKGVIHRWLENERQKVGKRHQE</sequence>
<proteinExistence type="predicted"/>
<dbReference type="Proteomes" id="UP000008909">
    <property type="component" value="Unassembled WGS sequence"/>
</dbReference>
<dbReference type="AlphaFoldDB" id="G7YP65"/>
<protein>
    <submittedName>
        <fullName evidence="1">Uncharacterized protein</fullName>
    </submittedName>
</protein>
<accession>G7YP65</accession>